<protein>
    <recommendedName>
        <fullName evidence="8 9">Tyrosinase copper-binding domain-containing protein</fullName>
    </recommendedName>
</protein>
<reference evidence="10" key="2">
    <citation type="submission" date="2025-08" db="UniProtKB">
        <authorList>
            <consortium name="Ensembl"/>
        </authorList>
    </citation>
    <scope>IDENTIFICATION</scope>
</reference>
<dbReference type="PROSITE" id="PS00497">
    <property type="entry name" value="TYROSINASE_1"/>
    <property type="match status" value="1"/>
</dbReference>
<comment type="subcellular location">
    <subcellularLocation>
        <location evidence="1">Melanosome membrane</location>
        <topology evidence="1">Single-pass type I membrane protein</topology>
    </subcellularLocation>
</comment>
<dbReference type="PANTHER" id="PTHR11474">
    <property type="entry name" value="TYROSINASE FAMILY MEMBER"/>
    <property type="match status" value="1"/>
</dbReference>
<dbReference type="SUPFAM" id="SSF48056">
    <property type="entry name" value="Di-copper centre-containing domain"/>
    <property type="match status" value="1"/>
</dbReference>
<evidence type="ECO:0000256" key="5">
    <source>
        <dbReference type="ARBA" id="ARBA00023101"/>
    </source>
</evidence>
<keyword evidence="3" id="KW-0479">Metal-binding</keyword>
<keyword evidence="7" id="KW-0732">Signal</keyword>
<keyword evidence="11" id="KW-1185">Reference proteome</keyword>
<feature type="transmembrane region" description="Helical" evidence="6">
    <location>
        <begin position="476"/>
        <end position="498"/>
    </location>
</feature>
<dbReference type="Pfam" id="PF00264">
    <property type="entry name" value="Tyrosinase"/>
    <property type="match status" value="1"/>
</dbReference>
<reference evidence="10" key="3">
    <citation type="submission" date="2025-09" db="UniProtKB">
        <authorList>
            <consortium name="Ensembl"/>
        </authorList>
    </citation>
    <scope>IDENTIFICATION</scope>
</reference>
<evidence type="ECO:0000313" key="11">
    <source>
        <dbReference type="Proteomes" id="UP000007875"/>
    </source>
</evidence>
<proteinExistence type="inferred from homology"/>
<dbReference type="AlphaFoldDB" id="H2Y9I6"/>
<accession>H2Y9I6</accession>
<evidence type="ECO:0000256" key="2">
    <source>
        <dbReference type="ARBA" id="ARBA00009928"/>
    </source>
</evidence>
<dbReference type="GO" id="GO:0031410">
    <property type="term" value="C:cytoplasmic vesicle"/>
    <property type="evidence" value="ECO:0007669"/>
    <property type="project" value="UniProtKB-ARBA"/>
</dbReference>
<keyword evidence="4" id="KW-0186">Copper</keyword>
<keyword evidence="5" id="KW-0470">Melanin biosynthesis</keyword>
<dbReference type="InterPro" id="IPR002227">
    <property type="entry name" value="Tyrosinase_Cu-bd"/>
</dbReference>
<evidence type="ECO:0000256" key="6">
    <source>
        <dbReference type="SAM" id="Phobius"/>
    </source>
</evidence>
<dbReference type="InParanoid" id="H2Y9I6"/>
<evidence type="ECO:0000256" key="3">
    <source>
        <dbReference type="ARBA" id="ARBA00022723"/>
    </source>
</evidence>
<dbReference type="Proteomes" id="UP000007875">
    <property type="component" value="Unassembled WGS sequence"/>
</dbReference>
<dbReference type="InterPro" id="IPR008922">
    <property type="entry name" value="Di-copper_centre_dom_sf"/>
</dbReference>
<evidence type="ECO:0000259" key="9">
    <source>
        <dbReference type="PROSITE" id="PS00498"/>
    </source>
</evidence>
<feature type="signal peptide" evidence="7">
    <location>
        <begin position="1"/>
        <end position="25"/>
    </location>
</feature>
<dbReference type="GO" id="GO:0042438">
    <property type="term" value="P:melanin biosynthetic process"/>
    <property type="evidence" value="ECO:0007669"/>
    <property type="project" value="UniProtKB-KW"/>
</dbReference>
<evidence type="ECO:0000256" key="4">
    <source>
        <dbReference type="ARBA" id="ARBA00023008"/>
    </source>
</evidence>
<sequence>MLSVNVNIVVCVFVIAMLSPLLVSAQFPRVCATFESIVSHECCPLLGGTGSPCGEAEGRGSCVDITIDDLPHGQQYVLVGIDDRERWPERFFNRSCVCNGNFGGFDCSGCKPGWQGDNCLTRRPPAIRQNIMNMTQEDREFFLDVLDRSKTAVHPDYVVAQDHYRNLIPENTTEPNFVNITIYDLFVWVHYYSVRDTLLGPGQAYTAIDFSHEGPAFLTWHRMHLLGLENDLQVLSGDPTFALPYWDFAIGGSECDVCTDEIVGGQNPEDQTLLGPNSRFADWEVVCLSLDWFNDNIKLCNGTYEGPIRRNPGGNIDRPAVQNLPEPADVANCLQVEEYDTFPFFSDSDSSFRNALEGYSEPSGEFDEGVRTLHNLAHLFLNGTGGMTHASANDPIFVLIHTFTDAIFEEWMKRSNATAADYPEEDAPIGHNLDFNMVPFFPPITNRDMFIPSDQLGYSYAVDLPESLANEDAPSFIWAIVGVSGFVILAALVIVLVNTVKRHRQRLRDESLYQSLISEDSNRGIHYTA</sequence>
<dbReference type="PANTHER" id="PTHR11474:SF126">
    <property type="entry name" value="TYROSINASE-LIKE PROTEIN TYR-1-RELATED"/>
    <property type="match status" value="1"/>
</dbReference>
<dbReference type="Gene3D" id="1.10.1280.10">
    <property type="entry name" value="Di-copper center containing domain from catechol oxidase"/>
    <property type="match status" value="1"/>
</dbReference>
<dbReference type="GeneTree" id="ENSGT00940000156856"/>
<organism evidence="10 11">
    <name type="scientific">Ciona savignyi</name>
    <name type="common">Pacific transparent sea squirt</name>
    <dbReference type="NCBI Taxonomy" id="51511"/>
    <lineage>
        <taxon>Eukaryota</taxon>
        <taxon>Metazoa</taxon>
        <taxon>Chordata</taxon>
        <taxon>Tunicata</taxon>
        <taxon>Ascidiacea</taxon>
        <taxon>Phlebobranchia</taxon>
        <taxon>Cionidae</taxon>
        <taxon>Ciona</taxon>
    </lineage>
</organism>
<feature type="domain" description="Tyrosinase copper-binding" evidence="8">
    <location>
        <begin position="212"/>
        <end position="229"/>
    </location>
</feature>
<dbReference type="GO" id="GO:0016491">
    <property type="term" value="F:oxidoreductase activity"/>
    <property type="evidence" value="ECO:0007669"/>
    <property type="project" value="InterPro"/>
</dbReference>
<dbReference type="PRINTS" id="PR00092">
    <property type="entry name" value="TYROSINASE"/>
</dbReference>
<keyword evidence="6" id="KW-1133">Transmembrane helix</keyword>
<dbReference type="Ensembl" id="ENSCSAVT00000002018.1">
    <property type="protein sequence ID" value="ENSCSAVP00000001984.1"/>
    <property type="gene ID" value="ENSCSAVG00000001159.1"/>
</dbReference>
<evidence type="ECO:0000313" key="10">
    <source>
        <dbReference type="Ensembl" id="ENSCSAVP00000001984.1"/>
    </source>
</evidence>
<dbReference type="STRING" id="51511.ENSCSAVP00000001984"/>
<evidence type="ECO:0000256" key="1">
    <source>
        <dbReference type="ARBA" id="ARBA00004573"/>
    </source>
</evidence>
<feature type="domain" description="Tyrosinase copper-binding" evidence="9">
    <location>
        <begin position="394"/>
        <end position="405"/>
    </location>
</feature>
<evidence type="ECO:0000259" key="8">
    <source>
        <dbReference type="PROSITE" id="PS00497"/>
    </source>
</evidence>
<reference evidence="11" key="1">
    <citation type="submission" date="2003-08" db="EMBL/GenBank/DDBJ databases">
        <authorList>
            <person name="Birren B."/>
            <person name="Nusbaum C."/>
            <person name="Abebe A."/>
            <person name="Abouelleil A."/>
            <person name="Adekoya E."/>
            <person name="Ait-zahra M."/>
            <person name="Allen N."/>
            <person name="Allen T."/>
            <person name="An P."/>
            <person name="Anderson M."/>
            <person name="Anderson S."/>
            <person name="Arachchi H."/>
            <person name="Armbruster J."/>
            <person name="Bachantsang P."/>
            <person name="Baldwin J."/>
            <person name="Barry A."/>
            <person name="Bayul T."/>
            <person name="Blitshsteyn B."/>
            <person name="Bloom T."/>
            <person name="Blye J."/>
            <person name="Boguslavskiy L."/>
            <person name="Borowsky M."/>
            <person name="Boukhgalter B."/>
            <person name="Brunache A."/>
            <person name="Butler J."/>
            <person name="Calixte N."/>
            <person name="Calvo S."/>
            <person name="Camarata J."/>
            <person name="Campo K."/>
            <person name="Chang J."/>
            <person name="Cheshatsang Y."/>
            <person name="Citroen M."/>
            <person name="Collymore A."/>
            <person name="Considine T."/>
            <person name="Cook A."/>
            <person name="Cooke P."/>
            <person name="Corum B."/>
            <person name="Cuomo C."/>
            <person name="David R."/>
            <person name="Dawoe T."/>
            <person name="Degray S."/>
            <person name="Dodge S."/>
            <person name="Dooley K."/>
            <person name="Dorje P."/>
            <person name="Dorjee K."/>
            <person name="Dorris L."/>
            <person name="Duffey N."/>
            <person name="Dupes A."/>
            <person name="Elkins T."/>
            <person name="Engels R."/>
            <person name="Erickson J."/>
            <person name="Farina A."/>
            <person name="Faro S."/>
            <person name="Ferreira P."/>
            <person name="Fischer H."/>
            <person name="Fitzgerald M."/>
            <person name="Foley K."/>
            <person name="Gage D."/>
            <person name="Galagan J."/>
            <person name="Gearin G."/>
            <person name="Gnerre S."/>
            <person name="Gnirke A."/>
            <person name="Goyette A."/>
            <person name="Graham J."/>
            <person name="Grandbois E."/>
            <person name="Gyaltsen K."/>
            <person name="Hafez N."/>
            <person name="Hagopian D."/>
            <person name="Hagos B."/>
            <person name="Hall J."/>
            <person name="Hatcher B."/>
            <person name="Heller A."/>
            <person name="Higgins H."/>
            <person name="Honan T."/>
            <person name="Horn A."/>
            <person name="Houde N."/>
            <person name="Hughes L."/>
            <person name="Hulme W."/>
            <person name="Husby E."/>
            <person name="Iliev I."/>
            <person name="Jaffe D."/>
            <person name="Jones C."/>
            <person name="Kamal M."/>
            <person name="Kamat A."/>
            <person name="Kamvysselis M."/>
            <person name="Karlsson E."/>
            <person name="Kells C."/>
            <person name="Kieu A."/>
            <person name="Kisner P."/>
            <person name="Kodira C."/>
            <person name="Kulbokas E."/>
            <person name="Labutti K."/>
            <person name="Lama D."/>
            <person name="Landers T."/>
            <person name="Leger J."/>
            <person name="Levine S."/>
            <person name="Lewis D."/>
            <person name="Lewis T."/>
            <person name="Lindblad-toh K."/>
            <person name="Liu X."/>
            <person name="Lokyitsang T."/>
            <person name="Lokyitsang Y."/>
            <person name="Lucien O."/>
            <person name="Lui A."/>
            <person name="Ma L.J."/>
            <person name="Mabbitt R."/>
            <person name="Macdonald J."/>
            <person name="Maclean C."/>
            <person name="Major J."/>
            <person name="Manning J."/>
            <person name="Marabella R."/>
            <person name="Maru K."/>
            <person name="Matthews C."/>
            <person name="Mauceli E."/>
            <person name="Mccarthy M."/>
            <person name="Mcdonough S."/>
            <person name="Mcghee T."/>
            <person name="Meldrim J."/>
            <person name="Meneus L."/>
            <person name="Mesirov J."/>
            <person name="Mihalev A."/>
            <person name="Mihova T."/>
            <person name="Mikkelsen T."/>
            <person name="Mlenga V."/>
            <person name="Moru K."/>
            <person name="Mozes J."/>
            <person name="Mulrain L."/>
            <person name="Munson G."/>
            <person name="Naylor J."/>
            <person name="Newes C."/>
            <person name="Nguyen C."/>
            <person name="Nguyen N."/>
            <person name="Nguyen T."/>
            <person name="Nicol R."/>
            <person name="Nielsen C."/>
            <person name="Nizzari M."/>
            <person name="Norbu C."/>
            <person name="Norbu N."/>
            <person name="O'donnell P."/>
            <person name="Okoawo O."/>
            <person name="O'leary S."/>
            <person name="Omotosho B."/>
            <person name="O'neill K."/>
            <person name="Osman S."/>
            <person name="Parker S."/>
            <person name="Perrin D."/>
            <person name="Phunkhang P."/>
            <person name="Piqani B."/>
            <person name="Purcell S."/>
            <person name="Rachupka T."/>
            <person name="Ramasamy U."/>
            <person name="Rameau R."/>
            <person name="Ray V."/>
            <person name="Raymond C."/>
            <person name="Retta R."/>
            <person name="Richardson S."/>
            <person name="Rise C."/>
            <person name="Rodriguez J."/>
            <person name="Rogers J."/>
            <person name="Rogov P."/>
            <person name="Rutman M."/>
            <person name="Schupbach R."/>
            <person name="Seaman C."/>
            <person name="Settipalli S."/>
            <person name="Sharpe T."/>
            <person name="Sheridan J."/>
            <person name="Sherpa N."/>
            <person name="Shi J."/>
            <person name="Smirnov S."/>
            <person name="Smith C."/>
            <person name="Sougnez C."/>
            <person name="Spencer B."/>
            <person name="Stalker J."/>
            <person name="Stange-thomann N."/>
            <person name="Stavropoulos S."/>
            <person name="Stetson K."/>
            <person name="Stone C."/>
            <person name="Stone S."/>
            <person name="Stubbs M."/>
            <person name="Talamas J."/>
            <person name="Tchuinga P."/>
            <person name="Tenzing P."/>
            <person name="Tesfaye S."/>
            <person name="Theodore J."/>
            <person name="Thoulutsang Y."/>
            <person name="Topham K."/>
            <person name="Towey S."/>
            <person name="Tsamla T."/>
            <person name="Tsomo N."/>
            <person name="Vallee D."/>
            <person name="Vassiliev H."/>
            <person name="Venkataraman V."/>
            <person name="Vinson J."/>
            <person name="Vo A."/>
            <person name="Wade C."/>
            <person name="Wang S."/>
            <person name="Wangchuk T."/>
            <person name="Wangdi T."/>
            <person name="Whittaker C."/>
            <person name="Wilkinson J."/>
            <person name="Wu Y."/>
            <person name="Wyman D."/>
            <person name="Yadav S."/>
            <person name="Yang S."/>
            <person name="Yang X."/>
            <person name="Yeager S."/>
            <person name="Yee E."/>
            <person name="Young G."/>
            <person name="Zainoun J."/>
            <person name="Zembeck L."/>
            <person name="Zimmer A."/>
            <person name="Zody M."/>
            <person name="Lander E."/>
        </authorList>
    </citation>
    <scope>NUCLEOTIDE SEQUENCE [LARGE SCALE GENOMIC DNA]</scope>
</reference>
<dbReference type="PROSITE" id="PS00498">
    <property type="entry name" value="TYROSINASE_2"/>
    <property type="match status" value="1"/>
</dbReference>
<name>H2Y9I6_CIOSA</name>
<dbReference type="GO" id="GO:0046872">
    <property type="term" value="F:metal ion binding"/>
    <property type="evidence" value="ECO:0007669"/>
    <property type="project" value="UniProtKB-KW"/>
</dbReference>
<keyword evidence="6" id="KW-0812">Transmembrane</keyword>
<evidence type="ECO:0000256" key="7">
    <source>
        <dbReference type="SAM" id="SignalP"/>
    </source>
</evidence>
<comment type="similarity">
    <text evidence="2">Belongs to the tyrosinase family.</text>
</comment>
<dbReference type="InterPro" id="IPR050316">
    <property type="entry name" value="Tyrosinase/Hemocyanin"/>
</dbReference>
<feature type="chain" id="PRO_5003578459" description="Tyrosinase copper-binding domain-containing protein" evidence="7">
    <location>
        <begin position="26"/>
        <end position="529"/>
    </location>
</feature>
<keyword evidence="6" id="KW-0472">Membrane</keyword>
<dbReference type="eggNOG" id="ENOG502QRNA">
    <property type="taxonomic scope" value="Eukaryota"/>
</dbReference>